<evidence type="ECO:0000313" key="5">
    <source>
        <dbReference type="Proteomes" id="UP001501009"/>
    </source>
</evidence>
<evidence type="ECO:0000256" key="1">
    <source>
        <dbReference type="ARBA" id="ARBA00023125"/>
    </source>
</evidence>
<protein>
    <submittedName>
        <fullName evidence="4">TetR/AcrR family transcriptional regulator</fullName>
    </submittedName>
</protein>
<dbReference type="EMBL" id="BAABDE010000018">
    <property type="protein sequence ID" value="GAA3803940.1"/>
    <property type="molecule type" value="Genomic_DNA"/>
</dbReference>
<dbReference type="PANTHER" id="PTHR30055:SF148">
    <property type="entry name" value="TETR-FAMILY TRANSCRIPTIONAL REGULATOR"/>
    <property type="match status" value="1"/>
</dbReference>
<accession>A0ABP7HWV0</accession>
<dbReference type="SUPFAM" id="SSF46689">
    <property type="entry name" value="Homeodomain-like"/>
    <property type="match status" value="1"/>
</dbReference>
<reference evidence="5" key="1">
    <citation type="journal article" date="2019" name="Int. J. Syst. Evol. Microbiol.">
        <title>The Global Catalogue of Microorganisms (GCM) 10K type strain sequencing project: providing services to taxonomists for standard genome sequencing and annotation.</title>
        <authorList>
            <consortium name="The Broad Institute Genomics Platform"/>
            <consortium name="The Broad Institute Genome Sequencing Center for Infectious Disease"/>
            <person name="Wu L."/>
            <person name="Ma J."/>
        </authorList>
    </citation>
    <scope>NUCLEOTIDE SEQUENCE [LARGE SCALE GENOMIC DNA]</scope>
    <source>
        <strain evidence="5">JCM 17138</strain>
    </source>
</reference>
<organism evidence="4 5">
    <name type="scientific">Streptomyces coacervatus</name>
    <dbReference type="NCBI Taxonomy" id="647381"/>
    <lineage>
        <taxon>Bacteria</taxon>
        <taxon>Bacillati</taxon>
        <taxon>Actinomycetota</taxon>
        <taxon>Actinomycetes</taxon>
        <taxon>Kitasatosporales</taxon>
        <taxon>Streptomycetaceae</taxon>
        <taxon>Streptomyces</taxon>
    </lineage>
</organism>
<dbReference type="RefSeq" id="WP_275773437.1">
    <property type="nucleotide sequence ID" value="NZ_BAABDE010000018.1"/>
</dbReference>
<feature type="DNA-binding region" description="H-T-H motif" evidence="2">
    <location>
        <begin position="32"/>
        <end position="51"/>
    </location>
</feature>
<dbReference type="Proteomes" id="UP001501009">
    <property type="component" value="Unassembled WGS sequence"/>
</dbReference>
<evidence type="ECO:0000259" key="3">
    <source>
        <dbReference type="PROSITE" id="PS50977"/>
    </source>
</evidence>
<dbReference type="PROSITE" id="PS50977">
    <property type="entry name" value="HTH_TETR_2"/>
    <property type="match status" value="1"/>
</dbReference>
<dbReference type="InterPro" id="IPR036271">
    <property type="entry name" value="Tet_transcr_reg_TetR-rel_C_sf"/>
</dbReference>
<proteinExistence type="predicted"/>
<dbReference type="InterPro" id="IPR009057">
    <property type="entry name" value="Homeodomain-like_sf"/>
</dbReference>
<dbReference type="InterPro" id="IPR050109">
    <property type="entry name" value="HTH-type_TetR-like_transc_reg"/>
</dbReference>
<evidence type="ECO:0000313" key="4">
    <source>
        <dbReference type="EMBL" id="GAA3803940.1"/>
    </source>
</evidence>
<dbReference type="Pfam" id="PF00440">
    <property type="entry name" value="TetR_N"/>
    <property type="match status" value="1"/>
</dbReference>
<keyword evidence="1 2" id="KW-0238">DNA-binding</keyword>
<evidence type="ECO:0000256" key="2">
    <source>
        <dbReference type="PROSITE-ProRule" id="PRU00335"/>
    </source>
</evidence>
<keyword evidence="5" id="KW-1185">Reference proteome</keyword>
<sequence>MVPRRRRGPLLESAILDAVIAELSRVGWADLTMEGVAAGAATGKSAIYRRWPSKESLVAAALRHALPERIECPELGTARDELLVLALSLHRLMTSPYGIALRAVLEGCDAVSLSPFARLFTTTVAEPAKRCARMIVRRSGHTTAHTDTMADMAVEAVLALLLYRPRFGAGPLAERELRGLVDDVILPVVGA</sequence>
<feature type="domain" description="HTH tetR-type" evidence="3">
    <location>
        <begin position="9"/>
        <end position="69"/>
    </location>
</feature>
<comment type="caution">
    <text evidence="4">The sequence shown here is derived from an EMBL/GenBank/DDBJ whole genome shotgun (WGS) entry which is preliminary data.</text>
</comment>
<dbReference type="InterPro" id="IPR001647">
    <property type="entry name" value="HTH_TetR"/>
</dbReference>
<dbReference type="Gene3D" id="1.10.357.10">
    <property type="entry name" value="Tetracycline Repressor, domain 2"/>
    <property type="match status" value="1"/>
</dbReference>
<dbReference type="Gene3D" id="1.10.10.60">
    <property type="entry name" value="Homeodomain-like"/>
    <property type="match status" value="1"/>
</dbReference>
<dbReference type="PANTHER" id="PTHR30055">
    <property type="entry name" value="HTH-TYPE TRANSCRIPTIONAL REGULATOR RUTR"/>
    <property type="match status" value="1"/>
</dbReference>
<dbReference type="SUPFAM" id="SSF48498">
    <property type="entry name" value="Tetracyclin repressor-like, C-terminal domain"/>
    <property type="match status" value="1"/>
</dbReference>
<gene>
    <name evidence="4" type="ORF">GCM10022403_042370</name>
</gene>
<name>A0ABP7HWV0_9ACTN</name>